<dbReference type="InterPro" id="IPR001816">
    <property type="entry name" value="Transl_elong_EFTs/EF1B"/>
</dbReference>
<dbReference type="PANTHER" id="PTHR11741:SF0">
    <property type="entry name" value="ELONGATION FACTOR TS, MITOCHONDRIAL"/>
    <property type="match status" value="1"/>
</dbReference>
<keyword evidence="2" id="KW-1185">Reference proteome</keyword>
<organism evidence="1 2">
    <name type="scientific">Aromia moschata</name>
    <dbReference type="NCBI Taxonomy" id="1265417"/>
    <lineage>
        <taxon>Eukaryota</taxon>
        <taxon>Metazoa</taxon>
        <taxon>Ecdysozoa</taxon>
        <taxon>Arthropoda</taxon>
        <taxon>Hexapoda</taxon>
        <taxon>Insecta</taxon>
        <taxon>Pterygota</taxon>
        <taxon>Neoptera</taxon>
        <taxon>Endopterygota</taxon>
        <taxon>Coleoptera</taxon>
        <taxon>Polyphaga</taxon>
        <taxon>Cucujiformia</taxon>
        <taxon>Chrysomeloidea</taxon>
        <taxon>Cerambycidae</taxon>
        <taxon>Cerambycinae</taxon>
        <taxon>Callichromatini</taxon>
        <taxon>Aromia</taxon>
    </lineage>
</organism>
<dbReference type="InterPro" id="IPR036402">
    <property type="entry name" value="EF-Ts_dimer_sf"/>
</dbReference>
<sequence>MIGTVGENATFKRALCFKVGSGINLAGYAHPSGNAKDNVLLGRLGGLLAYKPLEPSEDLHEISKGLCQHIVGMDPKKIGNATDEPAKNRDEETSLLHQDYLLDDSVTIKEVLEGNKLEIVDFKRFECGRV</sequence>
<dbReference type="GO" id="GO:0070125">
    <property type="term" value="P:mitochondrial translational elongation"/>
    <property type="evidence" value="ECO:0007669"/>
    <property type="project" value="TreeGrafter"/>
</dbReference>
<dbReference type="Proteomes" id="UP001162162">
    <property type="component" value="Unassembled WGS sequence"/>
</dbReference>
<comment type="caution">
    <text evidence="1">The sequence shown here is derived from an EMBL/GenBank/DDBJ whole genome shotgun (WGS) entry which is preliminary data.</text>
</comment>
<evidence type="ECO:0008006" key="3">
    <source>
        <dbReference type="Google" id="ProtNLM"/>
    </source>
</evidence>
<accession>A0AAV8YNJ8</accession>
<dbReference type="EMBL" id="JAPWTK010000071">
    <property type="protein sequence ID" value="KAJ8952265.1"/>
    <property type="molecule type" value="Genomic_DNA"/>
</dbReference>
<dbReference type="SUPFAM" id="SSF54713">
    <property type="entry name" value="Elongation factor Ts (EF-Ts), dimerisation domain"/>
    <property type="match status" value="1"/>
</dbReference>
<gene>
    <name evidence="1" type="ORF">NQ318_007432</name>
</gene>
<dbReference type="PANTHER" id="PTHR11741">
    <property type="entry name" value="ELONGATION FACTOR TS"/>
    <property type="match status" value="1"/>
</dbReference>
<dbReference type="Gene3D" id="3.30.479.20">
    <property type="entry name" value="Elongation factor Ts, dimerisation domain"/>
    <property type="match status" value="1"/>
</dbReference>
<evidence type="ECO:0000313" key="2">
    <source>
        <dbReference type="Proteomes" id="UP001162162"/>
    </source>
</evidence>
<proteinExistence type="predicted"/>
<reference evidence="1" key="1">
    <citation type="journal article" date="2023" name="Insect Mol. Biol.">
        <title>Genome sequencing provides insights into the evolution of gene families encoding plant cell wall-degrading enzymes in longhorned beetles.</title>
        <authorList>
            <person name="Shin N.R."/>
            <person name="Okamura Y."/>
            <person name="Kirsch R."/>
            <person name="Pauchet Y."/>
        </authorList>
    </citation>
    <scope>NUCLEOTIDE SEQUENCE</scope>
    <source>
        <strain evidence="1">AMC_N1</strain>
    </source>
</reference>
<dbReference type="AlphaFoldDB" id="A0AAV8YNJ8"/>
<dbReference type="GO" id="GO:0003746">
    <property type="term" value="F:translation elongation factor activity"/>
    <property type="evidence" value="ECO:0007669"/>
    <property type="project" value="InterPro"/>
</dbReference>
<dbReference type="GO" id="GO:0005739">
    <property type="term" value="C:mitochondrion"/>
    <property type="evidence" value="ECO:0007669"/>
    <property type="project" value="GOC"/>
</dbReference>
<evidence type="ECO:0000313" key="1">
    <source>
        <dbReference type="EMBL" id="KAJ8952265.1"/>
    </source>
</evidence>
<name>A0AAV8YNJ8_9CUCU</name>
<protein>
    <recommendedName>
        <fullName evidence="3">Elongation factor Ts, mitochondrial</fullName>
    </recommendedName>
</protein>